<dbReference type="AlphaFoldDB" id="A0A848BZX1"/>
<dbReference type="InterPro" id="IPR036412">
    <property type="entry name" value="HAD-like_sf"/>
</dbReference>
<dbReference type="Proteomes" id="UP000591071">
    <property type="component" value="Unassembled WGS sequence"/>
</dbReference>
<proteinExistence type="predicted"/>
<reference evidence="1 2" key="1">
    <citation type="submission" date="2020-04" db="EMBL/GenBank/DDBJ databases">
        <authorList>
            <person name="Hitch T.C.A."/>
            <person name="Wylensek D."/>
            <person name="Clavel T."/>
        </authorList>
    </citation>
    <scope>NUCLEOTIDE SEQUENCE [LARGE SCALE GENOMIC DNA]</scope>
    <source>
        <strain evidence="1 2">Oil-RF-744-FAT-WT-6-1</strain>
    </source>
</reference>
<gene>
    <name evidence="1" type="ORF">HF872_08060</name>
</gene>
<dbReference type="PANTHER" id="PTHR10000:SF8">
    <property type="entry name" value="HAD SUPERFAMILY HYDROLASE-LIKE, TYPE 3"/>
    <property type="match status" value="1"/>
</dbReference>
<dbReference type="InterPro" id="IPR023214">
    <property type="entry name" value="HAD_sf"/>
</dbReference>
<dbReference type="GO" id="GO:0005829">
    <property type="term" value="C:cytosol"/>
    <property type="evidence" value="ECO:0007669"/>
    <property type="project" value="TreeGrafter"/>
</dbReference>
<dbReference type="GO" id="GO:0016791">
    <property type="term" value="F:phosphatase activity"/>
    <property type="evidence" value="ECO:0007669"/>
    <property type="project" value="TreeGrafter"/>
</dbReference>
<dbReference type="SUPFAM" id="SSF56784">
    <property type="entry name" value="HAD-like"/>
    <property type="match status" value="1"/>
</dbReference>
<evidence type="ECO:0000313" key="1">
    <source>
        <dbReference type="EMBL" id="NME28579.1"/>
    </source>
</evidence>
<dbReference type="Gene3D" id="3.30.1240.10">
    <property type="match status" value="1"/>
</dbReference>
<protein>
    <submittedName>
        <fullName evidence="1">HAD hydrolase family protein</fullName>
    </submittedName>
</protein>
<dbReference type="Pfam" id="PF08282">
    <property type="entry name" value="Hydrolase_3"/>
    <property type="match status" value="2"/>
</dbReference>
<keyword evidence="1" id="KW-0378">Hydrolase</keyword>
<evidence type="ECO:0000313" key="2">
    <source>
        <dbReference type="Proteomes" id="UP000591071"/>
    </source>
</evidence>
<dbReference type="PANTHER" id="PTHR10000">
    <property type="entry name" value="PHOSPHOSERINE PHOSPHATASE"/>
    <property type="match status" value="1"/>
</dbReference>
<name>A0A848BZX1_9FIRM</name>
<comment type="caution">
    <text evidence="1">The sequence shown here is derived from an EMBL/GenBank/DDBJ whole genome shotgun (WGS) entry which is preliminary data.</text>
</comment>
<dbReference type="RefSeq" id="WP_170087678.1">
    <property type="nucleotide sequence ID" value="NZ_JABAFG010000012.1"/>
</dbReference>
<dbReference type="EMBL" id="JABAFG010000012">
    <property type="protein sequence ID" value="NME28579.1"/>
    <property type="molecule type" value="Genomic_DNA"/>
</dbReference>
<dbReference type="GO" id="GO:0000287">
    <property type="term" value="F:magnesium ion binding"/>
    <property type="evidence" value="ECO:0007669"/>
    <property type="project" value="TreeGrafter"/>
</dbReference>
<sequence length="253" mass="28528">MRKKYFFFDIDRTLGLDISQIIPADTVYCLNRLRQLGHSVAIATGRLQCDSFRTASRYGITSLVSDGGNSLTIDNTLIEMNGLPIANCRALLHELERRHLPWAVFTDNTMVRHTPYESFRHLGQSQLFQTDVTPVDIDSLTTIYKIVHVRPAAGDPPLDTYGLSRLPYITNTYLVEPTDKGAGIRRFMEHAGAPLEDVVVFGDGLNDIAMFVSPFFRIAMGNARPQLKERADYITDDNDKGGIFHACRRFGWI</sequence>
<organism evidence="1 2">
    <name type="scientific">Megasphaera hexanoica</name>
    <dbReference type="NCBI Taxonomy" id="1675036"/>
    <lineage>
        <taxon>Bacteria</taxon>
        <taxon>Bacillati</taxon>
        <taxon>Bacillota</taxon>
        <taxon>Negativicutes</taxon>
        <taxon>Veillonellales</taxon>
        <taxon>Veillonellaceae</taxon>
        <taxon>Megasphaera</taxon>
    </lineage>
</organism>
<dbReference type="Gene3D" id="3.40.50.1000">
    <property type="entry name" value="HAD superfamily/HAD-like"/>
    <property type="match status" value="1"/>
</dbReference>
<accession>A0A848BZX1</accession>